<dbReference type="EMBL" id="REGN01003885">
    <property type="protein sequence ID" value="RNA20261.1"/>
    <property type="molecule type" value="Genomic_DNA"/>
</dbReference>
<proteinExistence type="predicted"/>
<reference evidence="1 2" key="1">
    <citation type="journal article" date="2018" name="Sci. Rep.">
        <title>Genomic signatures of local adaptation to the degree of environmental predictability in rotifers.</title>
        <authorList>
            <person name="Franch-Gras L."/>
            <person name="Hahn C."/>
            <person name="Garcia-Roger E.M."/>
            <person name="Carmona M.J."/>
            <person name="Serra M."/>
            <person name="Gomez A."/>
        </authorList>
    </citation>
    <scope>NUCLEOTIDE SEQUENCE [LARGE SCALE GENOMIC DNA]</scope>
    <source>
        <strain evidence="1">HYR1</strain>
    </source>
</reference>
<accession>A0A3M7RA00</accession>
<sequence>MKIENKYSSSQDFQNLFKKEEQDRHCEIQVAIYNRTISGAEPYHKRRRTEATAESNRTNRTNRAVLVEPTVQNHRLYNFYFNVNY</sequence>
<evidence type="ECO:0000313" key="2">
    <source>
        <dbReference type="Proteomes" id="UP000276133"/>
    </source>
</evidence>
<name>A0A3M7RA00_BRAPC</name>
<dbReference type="AlphaFoldDB" id="A0A3M7RA00"/>
<comment type="caution">
    <text evidence="1">The sequence shown here is derived from an EMBL/GenBank/DDBJ whole genome shotgun (WGS) entry which is preliminary data.</text>
</comment>
<dbReference type="Proteomes" id="UP000276133">
    <property type="component" value="Unassembled WGS sequence"/>
</dbReference>
<keyword evidence="2" id="KW-1185">Reference proteome</keyword>
<evidence type="ECO:0000313" key="1">
    <source>
        <dbReference type="EMBL" id="RNA20261.1"/>
    </source>
</evidence>
<gene>
    <name evidence="1" type="ORF">BpHYR1_035583</name>
</gene>
<protein>
    <submittedName>
        <fullName evidence="1">Uncharacterized protein</fullName>
    </submittedName>
</protein>
<organism evidence="1 2">
    <name type="scientific">Brachionus plicatilis</name>
    <name type="common">Marine rotifer</name>
    <name type="synonym">Brachionus muelleri</name>
    <dbReference type="NCBI Taxonomy" id="10195"/>
    <lineage>
        <taxon>Eukaryota</taxon>
        <taxon>Metazoa</taxon>
        <taxon>Spiralia</taxon>
        <taxon>Gnathifera</taxon>
        <taxon>Rotifera</taxon>
        <taxon>Eurotatoria</taxon>
        <taxon>Monogononta</taxon>
        <taxon>Pseudotrocha</taxon>
        <taxon>Ploima</taxon>
        <taxon>Brachionidae</taxon>
        <taxon>Brachionus</taxon>
    </lineage>
</organism>